<dbReference type="AlphaFoldDB" id="A0AAU8JC01"/>
<gene>
    <name evidence="4" type="ORF">ABWT76_004987</name>
</gene>
<keyword evidence="1" id="KW-0328">Glycosyltransferase</keyword>
<name>A0AAU8JC01_9CYAN</name>
<evidence type="ECO:0000256" key="3">
    <source>
        <dbReference type="SAM" id="Phobius"/>
    </source>
</evidence>
<dbReference type="InterPro" id="IPR004629">
    <property type="entry name" value="WecG_TagA_CpsF"/>
</dbReference>
<keyword evidence="3" id="KW-0472">Membrane</keyword>
<evidence type="ECO:0000256" key="1">
    <source>
        <dbReference type="ARBA" id="ARBA00022676"/>
    </source>
</evidence>
<accession>A0AAU8JC01</accession>
<reference evidence="4" key="1">
    <citation type="submission" date="2024-07" db="EMBL/GenBank/DDBJ databases">
        <authorList>
            <person name="Kim Y.J."/>
            <person name="Jeong J.Y."/>
        </authorList>
    </citation>
    <scope>NUCLEOTIDE SEQUENCE</scope>
    <source>
        <strain evidence="4">GIHE-MW2</strain>
    </source>
</reference>
<keyword evidence="3" id="KW-1133">Transmembrane helix</keyword>
<dbReference type="EMBL" id="CP159837">
    <property type="protein sequence ID" value="XCM36241.1"/>
    <property type="molecule type" value="Genomic_DNA"/>
</dbReference>
<keyword evidence="2" id="KW-0808">Transferase</keyword>
<sequence length="273" mass="30539">MTSNQLSLTPPKKTSVLGIGVSRTNYYDCTEFIIKSAKLRQSCTVAPTPVHGIMTGYLDPKGHGDRLNQFTLVVPDGQPVRWAMNLFRQPDEVPLKDRVYGPTLMLHLCASAANENMGIFLYGSSIEVLGKLAQNLKEKFPNLTIAGAISPPFRPLTPEEDAEYTQKIRESGAGIVFIGLGCPRQEAWAFKHSQQLNCALVCVGAAFDFHAGNIPQAPPWMQKAGLEWLFRLRQEPLRLWQRYVFLNPLYLILLFLQLINLLPLSAPLKKNFS</sequence>
<protein>
    <submittedName>
        <fullName evidence="4">WecB/TagA/CpsF family glycosyltransferase</fullName>
    </submittedName>
</protein>
<dbReference type="GO" id="GO:0016758">
    <property type="term" value="F:hexosyltransferase activity"/>
    <property type="evidence" value="ECO:0007669"/>
    <property type="project" value="TreeGrafter"/>
</dbReference>
<dbReference type="PANTHER" id="PTHR34136:SF1">
    <property type="entry name" value="UDP-N-ACETYL-D-MANNOSAMINURONIC ACID TRANSFERASE"/>
    <property type="match status" value="1"/>
</dbReference>
<dbReference type="RefSeq" id="WP_054464753.1">
    <property type="nucleotide sequence ID" value="NZ_CP159837.1"/>
</dbReference>
<dbReference type="Pfam" id="PF03808">
    <property type="entry name" value="Glyco_tran_WecG"/>
    <property type="match status" value="1"/>
</dbReference>
<evidence type="ECO:0000313" key="4">
    <source>
        <dbReference type="EMBL" id="XCM36241.1"/>
    </source>
</evidence>
<keyword evidence="3" id="KW-0812">Transmembrane</keyword>
<organism evidence="4">
    <name type="scientific">Planktothricoides raciborskii GIHE-MW2</name>
    <dbReference type="NCBI Taxonomy" id="2792601"/>
    <lineage>
        <taxon>Bacteria</taxon>
        <taxon>Bacillati</taxon>
        <taxon>Cyanobacteriota</taxon>
        <taxon>Cyanophyceae</taxon>
        <taxon>Oscillatoriophycideae</taxon>
        <taxon>Oscillatoriales</taxon>
        <taxon>Oscillatoriaceae</taxon>
        <taxon>Planktothricoides</taxon>
    </lineage>
</organism>
<feature type="transmembrane region" description="Helical" evidence="3">
    <location>
        <begin position="243"/>
        <end position="264"/>
    </location>
</feature>
<dbReference type="CDD" id="cd06533">
    <property type="entry name" value="Glyco_transf_WecG_TagA"/>
    <property type="match status" value="1"/>
</dbReference>
<proteinExistence type="predicted"/>
<dbReference type="NCBIfam" id="TIGR00696">
    <property type="entry name" value="wecG_tagA_cpsF"/>
    <property type="match status" value="1"/>
</dbReference>
<evidence type="ECO:0000256" key="2">
    <source>
        <dbReference type="ARBA" id="ARBA00022679"/>
    </source>
</evidence>
<dbReference type="PANTHER" id="PTHR34136">
    <property type="match status" value="1"/>
</dbReference>